<dbReference type="Pfam" id="PF01475">
    <property type="entry name" value="FUR"/>
    <property type="match status" value="1"/>
</dbReference>
<sequence>MNELPIKKMKNLFSESGYHFTEQRSFICQELWKSRKHYFTKKEIFEYLKKRTDKLSLATVYRAIDSLENLGILRKAIIKNRVIKYKICFDLGQEVHGHLICKKCNEIIKLESKNLKNLISEVQSDYKFEIDNQIINFNGCCNKCQQKN</sequence>
<dbReference type="KEGG" id="hpk:Hprae_0176"/>
<dbReference type="Proteomes" id="UP000006866">
    <property type="component" value="Chromosome"/>
</dbReference>
<dbReference type="CDD" id="cd07153">
    <property type="entry name" value="Fur_like"/>
    <property type="match status" value="1"/>
</dbReference>
<dbReference type="InterPro" id="IPR043135">
    <property type="entry name" value="Fur_C"/>
</dbReference>
<dbReference type="STRING" id="572479.Hprae_0176"/>
<organism evidence="8 9">
    <name type="scientific">Halanaerobium praevalens (strain ATCC 33744 / DSM 2228 / GSL)</name>
    <dbReference type="NCBI Taxonomy" id="572479"/>
    <lineage>
        <taxon>Bacteria</taxon>
        <taxon>Bacillati</taxon>
        <taxon>Bacillota</taxon>
        <taxon>Clostridia</taxon>
        <taxon>Halanaerobiales</taxon>
        <taxon>Halanaerobiaceae</taxon>
        <taxon>Halanaerobium</taxon>
    </lineage>
</organism>
<comment type="cofactor">
    <cofactor evidence="7">
        <name>Zn(2+)</name>
        <dbReference type="ChEBI" id="CHEBI:29105"/>
    </cofactor>
    <text evidence="7">Binds 1 zinc ion per subunit.</text>
</comment>
<dbReference type="PATRIC" id="fig|572479.3.peg.177"/>
<dbReference type="Gene3D" id="1.10.10.10">
    <property type="entry name" value="Winged helix-like DNA-binding domain superfamily/Winged helix DNA-binding domain"/>
    <property type="match status" value="1"/>
</dbReference>
<evidence type="ECO:0000256" key="7">
    <source>
        <dbReference type="PIRSR" id="PIRSR602481-1"/>
    </source>
</evidence>
<keyword evidence="3 7" id="KW-0862">Zinc</keyword>
<evidence type="ECO:0000313" key="9">
    <source>
        <dbReference type="Proteomes" id="UP000006866"/>
    </source>
</evidence>
<feature type="binding site" evidence="7">
    <location>
        <position position="101"/>
    </location>
    <ligand>
        <name>Zn(2+)</name>
        <dbReference type="ChEBI" id="CHEBI:29105"/>
    </ligand>
</feature>
<evidence type="ECO:0000256" key="1">
    <source>
        <dbReference type="ARBA" id="ARBA00007957"/>
    </source>
</evidence>
<evidence type="ECO:0000256" key="4">
    <source>
        <dbReference type="ARBA" id="ARBA00023015"/>
    </source>
</evidence>
<evidence type="ECO:0000256" key="2">
    <source>
        <dbReference type="ARBA" id="ARBA00022491"/>
    </source>
</evidence>
<dbReference type="InterPro" id="IPR002481">
    <property type="entry name" value="FUR"/>
</dbReference>
<evidence type="ECO:0000256" key="6">
    <source>
        <dbReference type="ARBA" id="ARBA00023163"/>
    </source>
</evidence>
<protein>
    <submittedName>
        <fullName evidence="8">Ferric uptake regulator, Fur family</fullName>
    </submittedName>
</protein>
<dbReference type="GO" id="GO:1900376">
    <property type="term" value="P:regulation of secondary metabolite biosynthetic process"/>
    <property type="evidence" value="ECO:0007669"/>
    <property type="project" value="TreeGrafter"/>
</dbReference>
<dbReference type="GO" id="GO:0008270">
    <property type="term" value="F:zinc ion binding"/>
    <property type="evidence" value="ECO:0007669"/>
    <property type="project" value="TreeGrafter"/>
</dbReference>
<dbReference type="PANTHER" id="PTHR33202:SF7">
    <property type="entry name" value="FERRIC UPTAKE REGULATION PROTEIN"/>
    <property type="match status" value="1"/>
</dbReference>
<dbReference type="OrthoDB" id="8659436at2"/>
<dbReference type="eggNOG" id="COG0735">
    <property type="taxonomic scope" value="Bacteria"/>
</dbReference>
<dbReference type="InterPro" id="IPR036388">
    <property type="entry name" value="WH-like_DNA-bd_sf"/>
</dbReference>
<name>E3DME0_HALPG</name>
<dbReference type="GO" id="GO:0000976">
    <property type="term" value="F:transcription cis-regulatory region binding"/>
    <property type="evidence" value="ECO:0007669"/>
    <property type="project" value="TreeGrafter"/>
</dbReference>
<keyword evidence="4" id="KW-0805">Transcription regulation</keyword>
<keyword evidence="7" id="KW-0479">Metal-binding</keyword>
<dbReference type="InterPro" id="IPR036390">
    <property type="entry name" value="WH_DNA-bd_sf"/>
</dbReference>
<dbReference type="SUPFAM" id="SSF46785">
    <property type="entry name" value="Winged helix' DNA-binding domain"/>
    <property type="match status" value="1"/>
</dbReference>
<dbReference type="GO" id="GO:0003700">
    <property type="term" value="F:DNA-binding transcription factor activity"/>
    <property type="evidence" value="ECO:0007669"/>
    <property type="project" value="InterPro"/>
</dbReference>
<keyword evidence="6" id="KW-0804">Transcription</keyword>
<dbReference type="AlphaFoldDB" id="E3DME0"/>
<dbReference type="HOGENOM" id="CLU_096072_3_1_9"/>
<gene>
    <name evidence="8" type="ordered locus">Hprae_0176</name>
</gene>
<feature type="binding site" evidence="7">
    <location>
        <position position="141"/>
    </location>
    <ligand>
        <name>Zn(2+)</name>
        <dbReference type="ChEBI" id="CHEBI:29105"/>
    </ligand>
</feature>
<dbReference type="GO" id="GO:0045892">
    <property type="term" value="P:negative regulation of DNA-templated transcription"/>
    <property type="evidence" value="ECO:0007669"/>
    <property type="project" value="TreeGrafter"/>
</dbReference>
<proteinExistence type="inferred from homology"/>
<dbReference type="RefSeq" id="WP_014552368.1">
    <property type="nucleotide sequence ID" value="NC_017455.1"/>
</dbReference>
<dbReference type="PANTHER" id="PTHR33202">
    <property type="entry name" value="ZINC UPTAKE REGULATION PROTEIN"/>
    <property type="match status" value="1"/>
</dbReference>
<reference evidence="9" key="1">
    <citation type="submission" date="2010-10" db="EMBL/GenBank/DDBJ databases">
        <title>The complete genome of Halanaerobium praevalens DSM 2228.</title>
        <authorList>
            <consortium name="US DOE Joint Genome Institute (JGI-PGF)"/>
            <person name="Lucas S."/>
            <person name="Copeland A."/>
            <person name="Lapidus A."/>
            <person name="Glavina del Rio T."/>
            <person name="Dalin E."/>
            <person name="Tice H."/>
            <person name="Bruce D."/>
            <person name="Goodwin L."/>
            <person name="Pitluck S."/>
            <person name="Kyrpides N."/>
            <person name="Mavromatis K."/>
            <person name="Ivanova N."/>
            <person name="Ovchinnikova G."/>
            <person name="Chertkov O."/>
            <person name="Detter J.C."/>
            <person name="Han C."/>
            <person name="Larimer F."/>
            <person name="Land M."/>
            <person name="Hauser L."/>
            <person name="Markowitz V."/>
            <person name="Cheng J.-F."/>
            <person name="Hugenholtz P."/>
            <person name="Woyke T."/>
            <person name="Wu D."/>
            <person name="Tindall B."/>
            <person name="Pomrenke H.G."/>
            <person name="Brambilla E."/>
            <person name="Klenk H.-P."/>
            <person name="Eisen J.A."/>
        </authorList>
    </citation>
    <scope>NUCLEOTIDE SEQUENCE [LARGE SCALE GENOMIC DNA]</scope>
    <source>
        <strain evidence="9">ATCC 33744 / DSM 2228 / GSL</strain>
    </source>
</reference>
<feature type="binding site" evidence="7">
    <location>
        <position position="104"/>
    </location>
    <ligand>
        <name>Zn(2+)</name>
        <dbReference type="ChEBI" id="CHEBI:29105"/>
    </ligand>
</feature>
<keyword evidence="5" id="KW-0238">DNA-binding</keyword>
<comment type="similarity">
    <text evidence="1">Belongs to the Fur family.</text>
</comment>
<keyword evidence="9" id="KW-1185">Reference proteome</keyword>
<evidence type="ECO:0000256" key="5">
    <source>
        <dbReference type="ARBA" id="ARBA00023125"/>
    </source>
</evidence>
<feature type="binding site" evidence="7">
    <location>
        <position position="144"/>
    </location>
    <ligand>
        <name>Zn(2+)</name>
        <dbReference type="ChEBI" id="CHEBI:29105"/>
    </ligand>
</feature>
<accession>E3DME0</accession>
<dbReference type="EMBL" id="CP002175">
    <property type="protein sequence ID" value="ADO76333.1"/>
    <property type="molecule type" value="Genomic_DNA"/>
</dbReference>
<evidence type="ECO:0000256" key="3">
    <source>
        <dbReference type="ARBA" id="ARBA00022833"/>
    </source>
</evidence>
<reference evidence="8 9" key="2">
    <citation type="journal article" date="2011" name="Stand. Genomic Sci.">
        <title>Complete genome sequence of the extremely halophilic Halanaerobium praevalens type strain (GSL).</title>
        <authorList>
            <person name="Ivanova N."/>
            <person name="Sikorski J."/>
            <person name="Chertkov O."/>
            <person name="Nolan M."/>
            <person name="Lucas S."/>
            <person name="Hammon N."/>
            <person name="Deshpande S."/>
            <person name="Cheng J.F."/>
            <person name="Tapia R."/>
            <person name="Han C."/>
            <person name="Goodwin L."/>
            <person name="Pitluck S."/>
            <person name="Huntemann M."/>
            <person name="Liolios K."/>
            <person name="Pagani I."/>
            <person name="Mavromatis K."/>
            <person name="Ovchinikova G."/>
            <person name="Pati A."/>
            <person name="Chen A."/>
            <person name="Palaniappan K."/>
            <person name="Land M."/>
            <person name="Hauser L."/>
            <person name="Brambilla E.M."/>
            <person name="Kannan K.P."/>
            <person name="Rohde M."/>
            <person name="Tindall B.J."/>
            <person name="Goker M."/>
            <person name="Detter J.C."/>
            <person name="Woyke T."/>
            <person name="Bristow J."/>
            <person name="Eisen J.A."/>
            <person name="Markowitz V."/>
            <person name="Hugenholtz P."/>
            <person name="Kyrpides N.C."/>
            <person name="Klenk H.P."/>
            <person name="Lapidus A."/>
        </authorList>
    </citation>
    <scope>NUCLEOTIDE SEQUENCE [LARGE SCALE GENOMIC DNA]</scope>
    <source>
        <strain evidence="9">ATCC 33744 / DSM 2228 / GSL</strain>
    </source>
</reference>
<evidence type="ECO:0000313" key="8">
    <source>
        <dbReference type="EMBL" id="ADO76333.1"/>
    </source>
</evidence>
<dbReference type="Gene3D" id="3.30.1490.190">
    <property type="match status" value="1"/>
</dbReference>
<keyword evidence="2" id="KW-0678">Repressor</keyword>